<comment type="caution">
    <text evidence="1">The sequence shown here is derived from an EMBL/GenBank/DDBJ whole genome shotgun (WGS) entry which is preliminary data.</text>
</comment>
<accession>A0A8X6N4P8</accession>
<proteinExistence type="predicted"/>
<dbReference type="Proteomes" id="UP000887013">
    <property type="component" value="Unassembled WGS sequence"/>
</dbReference>
<keyword evidence="2" id="KW-1185">Reference proteome</keyword>
<dbReference type="AlphaFoldDB" id="A0A8X6N4P8"/>
<gene>
    <name evidence="1" type="ORF">NPIL_290041</name>
</gene>
<evidence type="ECO:0000313" key="1">
    <source>
        <dbReference type="EMBL" id="GFS94622.1"/>
    </source>
</evidence>
<sequence length="76" mass="8536">MLSSVVAVFGRSERSSSPKLLRPLLNSTALNLWVYYNVDPVFRAGTSDRRILSDSVECTIFRTQYLIISTLAIVNI</sequence>
<dbReference type="EMBL" id="BMAW01100391">
    <property type="protein sequence ID" value="GFS94622.1"/>
    <property type="molecule type" value="Genomic_DNA"/>
</dbReference>
<protein>
    <submittedName>
        <fullName evidence="1">Uncharacterized protein</fullName>
    </submittedName>
</protein>
<reference evidence="1" key="1">
    <citation type="submission" date="2020-08" db="EMBL/GenBank/DDBJ databases">
        <title>Multicomponent nature underlies the extraordinary mechanical properties of spider dragline silk.</title>
        <authorList>
            <person name="Kono N."/>
            <person name="Nakamura H."/>
            <person name="Mori M."/>
            <person name="Yoshida Y."/>
            <person name="Ohtoshi R."/>
            <person name="Malay A.D."/>
            <person name="Moran D.A.P."/>
            <person name="Tomita M."/>
            <person name="Numata K."/>
            <person name="Arakawa K."/>
        </authorList>
    </citation>
    <scope>NUCLEOTIDE SEQUENCE</scope>
</reference>
<organism evidence="1 2">
    <name type="scientific">Nephila pilipes</name>
    <name type="common">Giant wood spider</name>
    <name type="synonym">Nephila maculata</name>
    <dbReference type="NCBI Taxonomy" id="299642"/>
    <lineage>
        <taxon>Eukaryota</taxon>
        <taxon>Metazoa</taxon>
        <taxon>Ecdysozoa</taxon>
        <taxon>Arthropoda</taxon>
        <taxon>Chelicerata</taxon>
        <taxon>Arachnida</taxon>
        <taxon>Araneae</taxon>
        <taxon>Araneomorphae</taxon>
        <taxon>Entelegynae</taxon>
        <taxon>Araneoidea</taxon>
        <taxon>Nephilidae</taxon>
        <taxon>Nephila</taxon>
    </lineage>
</organism>
<evidence type="ECO:0000313" key="2">
    <source>
        <dbReference type="Proteomes" id="UP000887013"/>
    </source>
</evidence>
<name>A0A8X6N4P8_NEPPI</name>